<organism evidence="2 3">
    <name type="scientific">Knoellia remsis</name>
    <dbReference type="NCBI Taxonomy" id="407159"/>
    <lineage>
        <taxon>Bacteria</taxon>
        <taxon>Bacillati</taxon>
        <taxon>Actinomycetota</taxon>
        <taxon>Actinomycetes</taxon>
        <taxon>Micrococcales</taxon>
        <taxon>Intrasporangiaceae</taxon>
        <taxon>Knoellia</taxon>
    </lineage>
</organism>
<comment type="caution">
    <text evidence="2">The sequence shown here is derived from an EMBL/GenBank/DDBJ whole genome shotgun (WGS) entry which is preliminary data.</text>
</comment>
<sequence>MKVLIALVVIVAVLAIILWRRGSGGLGSSGHSDTEAGELGRSPHQQQNWLGGGGGA</sequence>
<dbReference type="EMBL" id="PVTI01000015">
    <property type="protein sequence ID" value="PRY57538.1"/>
    <property type="molecule type" value="Genomic_DNA"/>
</dbReference>
<dbReference type="AlphaFoldDB" id="A0A2T0UI41"/>
<protein>
    <submittedName>
        <fullName evidence="2">Uncharacterized protein</fullName>
    </submittedName>
</protein>
<accession>A0A2T0UI41</accession>
<dbReference type="Proteomes" id="UP000237822">
    <property type="component" value="Unassembled WGS sequence"/>
</dbReference>
<reference evidence="2 3" key="1">
    <citation type="submission" date="2018-03" db="EMBL/GenBank/DDBJ databases">
        <title>Genomic Encyclopedia of Archaeal and Bacterial Type Strains, Phase II (KMG-II): from individual species to whole genera.</title>
        <authorList>
            <person name="Goeker M."/>
        </authorList>
    </citation>
    <scope>NUCLEOTIDE SEQUENCE [LARGE SCALE GENOMIC DNA]</scope>
    <source>
        <strain evidence="2 3">ATCC BAA-1496</strain>
    </source>
</reference>
<evidence type="ECO:0000313" key="3">
    <source>
        <dbReference type="Proteomes" id="UP000237822"/>
    </source>
</evidence>
<gene>
    <name evidence="2" type="ORF">BCF74_11552</name>
</gene>
<keyword evidence="3" id="KW-1185">Reference proteome</keyword>
<evidence type="ECO:0000256" key="1">
    <source>
        <dbReference type="SAM" id="MobiDB-lite"/>
    </source>
</evidence>
<dbReference type="RefSeq" id="WP_170070207.1">
    <property type="nucleotide sequence ID" value="NZ_PVTI01000015.1"/>
</dbReference>
<evidence type="ECO:0000313" key="2">
    <source>
        <dbReference type="EMBL" id="PRY57538.1"/>
    </source>
</evidence>
<name>A0A2T0UI41_9MICO</name>
<proteinExistence type="predicted"/>
<feature type="region of interest" description="Disordered" evidence="1">
    <location>
        <begin position="22"/>
        <end position="56"/>
    </location>
</feature>